<accession>A0AA41YVZ3</accession>
<keyword evidence="5 8" id="KW-0560">Oxidoreductase</keyword>
<comment type="catalytic activity">
    <reaction evidence="7 8">
        <text>shikimate + NADP(+) = 3-dehydroshikimate + NADPH + H(+)</text>
        <dbReference type="Rhea" id="RHEA:17737"/>
        <dbReference type="ChEBI" id="CHEBI:15378"/>
        <dbReference type="ChEBI" id="CHEBI:16630"/>
        <dbReference type="ChEBI" id="CHEBI:36208"/>
        <dbReference type="ChEBI" id="CHEBI:57783"/>
        <dbReference type="ChEBI" id="CHEBI:58349"/>
        <dbReference type="EC" id="1.1.1.25"/>
    </reaction>
</comment>
<dbReference type="GO" id="GO:0005829">
    <property type="term" value="C:cytosol"/>
    <property type="evidence" value="ECO:0007669"/>
    <property type="project" value="TreeGrafter"/>
</dbReference>
<feature type="binding site" evidence="8">
    <location>
        <position position="89"/>
    </location>
    <ligand>
        <name>shikimate</name>
        <dbReference type="ChEBI" id="CHEBI:36208"/>
    </ligand>
</feature>
<gene>
    <name evidence="8" type="primary">aroE</name>
    <name evidence="11" type="ORF">M8523_09375</name>
</gene>
<dbReference type="GO" id="GO:0004764">
    <property type="term" value="F:shikimate 3-dehydrogenase (NADP+) activity"/>
    <property type="evidence" value="ECO:0007669"/>
    <property type="project" value="UniProtKB-UniRule"/>
</dbReference>
<dbReference type="NCBIfam" id="NF001312">
    <property type="entry name" value="PRK00258.1-4"/>
    <property type="match status" value="1"/>
</dbReference>
<evidence type="ECO:0000256" key="3">
    <source>
        <dbReference type="ARBA" id="ARBA00022605"/>
    </source>
</evidence>
<name>A0AA41YVZ3_9HYPH</name>
<comment type="pathway">
    <text evidence="1 8">Metabolic intermediate biosynthesis; chorismate biosynthesis; chorismate from D-erythrose 4-phosphate and phosphoenolpyruvate: step 4/7.</text>
</comment>
<evidence type="ECO:0000256" key="7">
    <source>
        <dbReference type="ARBA" id="ARBA00049442"/>
    </source>
</evidence>
<feature type="active site" description="Proton acceptor" evidence="8">
    <location>
        <position position="68"/>
    </location>
</feature>
<evidence type="ECO:0000256" key="1">
    <source>
        <dbReference type="ARBA" id="ARBA00004871"/>
    </source>
</evidence>
<keyword evidence="4 8" id="KW-0521">NADP</keyword>
<dbReference type="NCBIfam" id="TIGR00507">
    <property type="entry name" value="aroE"/>
    <property type="match status" value="1"/>
</dbReference>
<dbReference type="Proteomes" id="UP001165667">
    <property type="component" value="Unassembled WGS sequence"/>
</dbReference>
<dbReference type="GO" id="GO:0050661">
    <property type="term" value="F:NADP binding"/>
    <property type="evidence" value="ECO:0007669"/>
    <property type="project" value="InterPro"/>
</dbReference>
<feature type="binding site" evidence="8">
    <location>
        <position position="104"/>
    </location>
    <ligand>
        <name>shikimate</name>
        <dbReference type="ChEBI" id="CHEBI:36208"/>
    </ligand>
</feature>
<dbReference type="InterPro" id="IPR013708">
    <property type="entry name" value="Shikimate_DH-bd_N"/>
</dbReference>
<evidence type="ECO:0000256" key="6">
    <source>
        <dbReference type="ARBA" id="ARBA00023141"/>
    </source>
</evidence>
<feature type="binding site" evidence="8">
    <location>
        <position position="220"/>
    </location>
    <ligand>
        <name>shikimate</name>
        <dbReference type="ChEBI" id="CHEBI:36208"/>
    </ligand>
</feature>
<comment type="caution">
    <text evidence="8">Lacks conserved residue(s) required for the propagation of feature annotation.</text>
</comment>
<evidence type="ECO:0000259" key="9">
    <source>
        <dbReference type="Pfam" id="PF01488"/>
    </source>
</evidence>
<dbReference type="RefSeq" id="WP_282584600.1">
    <property type="nucleotide sequence ID" value="NZ_JAMOIM010000005.1"/>
</dbReference>
<dbReference type="InterPro" id="IPR036291">
    <property type="entry name" value="NAD(P)-bd_dom_sf"/>
</dbReference>
<proteinExistence type="inferred from homology"/>
<dbReference type="InterPro" id="IPR011342">
    <property type="entry name" value="Shikimate_DH"/>
</dbReference>
<comment type="subunit">
    <text evidence="8">Homodimer.</text>
</comment>
<dbReference type="GO" id="GO:0019632">
    <property type="term" value="P:shikimate metabolic process"/>
    <property type="evidence" value="ECO:0007669"/>
    <property type="project" value="InterPro"/>
</dbReference>
<dbReference type="GO" id="GO:0009423">
    <property type="term" value="P:chorismate biosynthetic process"/>
    <property type="evidence" value="ECO:0007669"/>
    <property type="project" value="UniProtKB-UniRule"/>
</dbReference>
<keyword evidence="3 8" id="KW-0028">Amino-acid biosynthesis</keyword>
<evidence type="ECO:0000256" key="4">
    <source>
        <dbReference type="ARBA" id="ARBA00022857"/>
    </source>
</evidence>
<organism evidence="11 12">
    <name type="scientific">Lichenifustis flavocetrariae</name>
    <dbReference type="NCBI Taxonomy" id="2949735"/>
    <lineage>
        <taxon>Bacteria</taxon>
        <taxon>Pseudomonadati</taxon>
        <taxon>Pseudomonadota</taxon>
        <taxon>Alphaproteobacteria</taxon>
        <taxon>Hyphomicrobiales</taxon>
        <taxon>Lichenihabitantaceae</taxon>
        <taxon>Lichenifustis</taxon>
    </lineage>
</organism>
<feature type="binding site" evidence="8">
    <location>
        <position position="80"/>
    </location>
    <ligand>
        <name>NADP(+)</name>
        <dbReference type="ChEBI" id="CHEBI:58349"/>
    </ligand>
</feature>
<evidence type="ECO:0000259" key="10">
    <source>
        <dbReference type="Pfam" id="PF08501"/>
    </source>
</evidence>
<evidence type="ECO:0000313" key="11">
    <source>
        <dbReference type="EMBL" id="MCW6508231.1"/>
    </source>
</evidence>
<dbReference type="InterPro" id="IPR022893">
    <property type="entry name" value="Shikimate_DH_fam"/>
</dbReference>
<feature type="binding site" evidence="8">
    <location>
        <position position="241"/>
    </location>
    <ligand>
        <name>NADP(+)</name>
        <dbReference type="ChEBI" id="CHEBI:58349"/>
    </ligand>
</feature>
<evidence type="ECO:0000256" key="5">
    <source>
        <dbReference type="ARBA" id="ARBA00023002"/>
    </source>
</evidence>
<dbReference type="PANTHER" id="PTHR21089">
    <property type="entry name" value="SHIKIMATE DEHYDROGENASE"/>
    <property type="match status" value="1"/>
</dbReference>
<dbReference type="GO" id="GO:0008652">
    <property type="term" value="P:amino acid biosynthetic process"/>
    <property type="evidence" value="ECO:0007669"/>
    <property type="project" value="UniProtKB-KW"/>
</dbReference>
<sequence>MTATPRAFVIGQPITHSRSPLLHGHWLETLGLPGSYERVEVAPERLAEFVSGLRQAGFVGGNVTVPHKTGVLALVDELDDAARTIGAVNTLWFEGDRLWGGNTDAIGFLSALDQEAPGWDEEARVATVIGAGGAARAIVYGLLQRGLDVWLVNRSRGTAEALSQSFARLPSVHDLDALPGLLSDTDLLVNTTALGMTGKPPLVLDLAGLKPGSTVCDIVYAPLETDLLRQARAGCHPAVGGLGMLMHQAVPGFARWFGRVPEVTPALRATLEADLARR</sequence>
<dbReference type="Gene3D" id="3.40.50.720">
    <property type="entry name" value="NAD(P)-binding Rossmann-like Domain"/>
    <property type="match status" value="1"/>
</dbReference>
<dbReference type="SUPFAM" id="SSF53223">
    <property type="entry name" value="Aminoacid dehydrogenase-like, N-terminal domain"/>
    <property type="match status" value="1"/>
</dbReference>
<dbReference type="GO" id="GO:0009073">
    <property type="term" value="P:aromatic amino acid family biosynthetic process"/>
    <property type="evidence" value="ECO:0007669"/>
    <property type="project" value="UniProtKB-KW"/>
</dbReference>
<dbReference type="AlphaFoldDB" id="A0AA41YVZ3"/>
<feature type="domain" description="Shikimate dehydrogenase substrate binding N-terminal" evidence="10">
    <location>
        <begin position="9"/>
        <end position="91"/>
    </location>
</feature>
<comment type="caution">
    <text evidence="11">The sequence shown here is derived from an EMBL/GenBank/DDBJ whole genome shotgun (WGS) entry which is preliminary data.</text>
</comment>
<feature type="binding site" evidence="8">
    <location>
        <begin position="130"/>
        <end position="134"/>
    </location>
    <ligand>
        <name>NADP(+)</name>
        <dbReference type="ChEBI" id="CHEBI:58349"/>
    </ligand>
</feature>
<dbReference type="HAMAP" id="MF_00222">
    <property type="entry name" value="Shikimate_DH_AroE"/>
    <property type="match status" value="1"/>
</dbReference>
<dbReference type="InterPro" id="IPR006151">
    <property type="entry name" value="Shikm_DH/Glu-tRNA_Rdtase"/>
</dbReference>
<evidence type="ECO:0000256" key="8">
    <source>
        <dbReference type="HAMAP-Rule" id="MF_00222"/>
    </source>
</evidence>
<comment type="function">
    <text evidence="8">Involved in the biosynthesis of the chorismate, which leads to the biosynthesis of aromatic amino acids. Catalyzes the reversible NADPH linked reduction of 3-dehydroshikimate (DHSA) to yield shikimate (SA).</text>
</comment>
<feature type="binding site" evidence="8">
    <location>
        <position position="218"/>
    </location>
    <ligand>
        <name>NADP(+)</name>
        <dbReference type="ChEBI" id="CHEBI:58349"/>
    </ligand>
</feature>
<dbReference type="PANTHER" id="PTHR21089:SF1">
    <property type="entry name" value="BIFUNCTIONAL 3-DEHYDROQUINATE DEHYDRATASE_SHIKIMATE DEHYDROGENASE, CHLOROPLASTIC"/>
    <property type="match status" value="1"/>
</dbReference>
<dbReference type="Gene3D" id="3.40.50.10860">
    <property type="entry name" value="Leucine Dehydrogenase, chain A, domain 1"/>
    <property type="match status" value="1"/>
</dbReference>
<dbReference type="Pfam" id="PF08501">
    <property type="entry name" value="Shikimate_dh_N"/>
    <property type="match status" value="1"/>
</dbReference>
<protein>
    <recommendedName>
        <fullName evidence="2 8">Shikimate dehydrogenase (NADP(+))</fullName>
        <shortName evidence="8">SDH</shortName>
        <ecNumber evidence="2 8">1.1.1.25</ecNumber>
    </recommendedName>
</protein>
<evidence type="ECO:0000313" key="12">
    <source>
        <dbReference type="Proteomes" id="UP001165667"/>
    </source>
</evidence>
<keyword evidence="6 8" id="KW-0057">Aromatic amino acid biosynthesis</keyword>
<dbReference type="InterPro" id="IPR046346">
    <property type="entry name" value="Aminoacid_DH-like_N_sf"/>
</dbReference>
<dbReference type="EC" id="1.1.1.25" evidence="2 8"/>
<comment type="similarity">
    <text evidence="8">Belongs to the shikimate dehydrogenase family.</text>
</comment>
<feature type="binding site" evidence="8">
    <location>
        <position position="248"/>
    </location>
    <ligand>
        <name>shikimate</name>
        <dbReference type="ChEBI" id="CHEBI:36208"/>
    </ligand>
</feature>
<feature type="binding site" evidence="8">
    <location>
        <position position="64"/>
    </location>
    <ligand>
        <name>shikimate</name>
        <dbReference type="ChEBI" id="CHEBI:36208"/>
    </ligand>
</feature>
<dbReference type="Pfam" id="PF01488">
    <property type="entry name" value="Shikimate_DH"/>
    <property type="match status" value="1"/>
</dbReference>
<dbReference type="EMBL" id="JAMOIM010000005">
    <property type="protein sequence ID" value="MCW6508231.1"/>
    <property type="molecule type" value="Genomic_DNA"/>
</dbReference>
<keyword evidence="12" id="KW-1185">Reference proteome</keyword>
<dbReference type="SUPFAM" id="SSF51735">
    <property type="entry name" value="NAD(P)-binding Rossmann-fold domains"/>
    <property type="match status" value="1"/>
</dbReference>
<evidence type="ECO:0000256" key="2">
    <source>
        <dbReference type="ARBA" id="ARBA00012962"/>
    </source>
</evidence>
<reference evidence="11" key="1">
    <citation type="submission" date="2022-05" db="EMBL/GenBank/DDBJ databases">
        <authorList>
            <person name="Pankratov T."/>
        </authorList>
    </citation>
    <scope>NUCLEOTIDE SEQUENCE</scope>
    <source>
        <strain evidence="11">BP6-180914</strain>
    </source>
</reference>
<feature type="binding site" evidence="8">
    <location>
        <begin position="17"/>
        <end position="19"/>
    </location>
    <ligand>
        <name>shikimate</name>
        <dbReference type="ChEBI" id="CHEBI:36208"/>
    </ligand>
</feature>
<feature type="domain" description="Quinate/shikimate 5-dehydrogenase/glutamyl-tRNA reductase" evidence="9">
    <location>
        <begin position="125"/>
        <end position="193"/>
    </location>
</feature>
<dbReference type="CDD" id="cd01065">
    <property type="entry name" value="NAD_bind_Shikimate_DH"/>
    <property type="match status" value="1"/>
</dbReference>